<evidence type="ECO:0000313" key="4">
    <source>
        <dbReference type="EMBL" id="GAA3612502.1"/>
    </source>
</evidence>
<feature type="domain" description="DUF4440" evidence="3">
    <location>
        <begin position="127"/>
        <end position="248"/>
    </location>
</feature>
<evidence type="ECO:0000256" key="2">
    <source>
        <dbReference type="SAM" id="Phobius"/>
    </source>
</evidence>
<keyword evidence="2" id="KW-0812">Transmembrane</keyword>
<feature type="region of interest" description="Disordered" evidence="1">
    <location>
        <begin position="1"/>
        <end position="32"/>
    </location>
</feature>
<dbReference type="SUPFAM" id="SSF54427">
    <property type="entry name" value="NTF2-like"/>
    <property type="match status" value="1"/>
</dbReference>
<dbReference type="InterPro" id="IPR027843">
    <property type="entry name" value="DUF4440"/>
</dbReference>
<name>A0ABP6ZK84_9ACTN</name>
<dbReference type="Proteomes" id="UP001501490">
    <property type="component" value="Unassembled WGS sequence"/>
</dbReference>
<keyword evidence="2" id="KW-1133">Transmembrane helix</keyword>
<evidence type="ECO:0000256" key="1">
    <source>
        <dbReference type="SAM" id="MobiDB-lite"/>
    </source>
</evidence>
<dbReference type="Gene3D" id="3.10.450.50">
    <property type="match status" value="1"/>
</dbReference>
<dbReference type="Pfam" id="PF14534">
    <property type="entry name" value="DUF4440"/>
    <property type="match status" value="1"/>
</dbReference>
<protein>
    <recommendedName>
        <fullName evidence="3">DUF4440 domain-containing protein</fullName>
    </recommendedName>
</protein>
<keyword evidence="2" id="KW-0472">Membrane</keyword>
<feature type="transmembrane region" description="Helical" evidence="2">
    <location>
        <begin position="83"/>
        <end position="99"/>
    </location>
</feature>
<organism evidence="4 5">
    <name type="scientific">Microlunatus ginsengisoli</name>
    <dbReference type="NCBI Taxonomy" id="363863"/>
    <lineage>
        <taxon>Bacteria</taxon>
        <taxon>Bacillati</taxon>
        <taxon>Actinomycetota</taxon>
        <taxon>Actinomycetes</taxon>
        <taxon>Propionibacteriales</taxon>
        <taxon>Propionibacteriaceae</taxon>
        <taxon>Microlunatus</taxon>
    </lineage>
</organism>
<sequence length="264" mass="28786">MNSTDMPPTEARTQRTTASPREPDPEILIIGRPPRAPRTMIGAEAWSASGADGWLCRTGREVGGGPGHDGLQDRLADHARRRLLAALAVLAILVTVLVAECLTADVGAPGTTRHPDVEMAQADTQRLRQLTRTENQALVTADTDMLASLLAVDFTAALDGENWSRGRLIAALGSGDLDVRSVRINEFGPEDPIQVLLDRNLAIVTYQAEIEIATHPLALDHDCACAERDSKLRTLRTDTWVKSDAGWRQLRAQTNPVHLRDQRS</sequence>
<dbReference type="RefSeq" id="WP_344802553.1">
    <property type="nucleotide sequence ID" value="NZ_BAABAB010000009.1"/>
</dbReference>
<reference evidence="5" key="1">
    <citation type="journal article" date="2019" name="Int. J. Syst. Evol. Microbiol.">
        <title>The Global Catalogue of Microorganisms (GCM) 10K type strain sequencing project: providing services to taxonomists for standard genome sequencing and annotation.</title>
        <authorList>
            <consortium name="The Broad Institute Genomics Platform"/>
            <consortium name="The Broad Institute Genome Sequencing Center for Infectious Disease"/>
            <person name="Wu L."/>
            <person name="Ma J."/>
        </authorList>
    </citation>
    <scope>NUCLEOTIDE SEQUENCE [LARGE SCALE GENOMIC DNA]</scope>
    <source>
        <strain evidence="5">JCM 16929</strain>
    </source>
</reference>
<accession>A0ABP6ZK84</accession>
<gene>
    <name evidence="4" type="ORF">GCM10022236_12820</name>
</gene>
<comment type="caution">
    <text evidence="4">The sequence shown here is derived from an EMBL/GenBank/DDBJ whole genome shotgun (WGS) entry which is preliminary data.</text>
</comment>
<dbReference type="InterPro" id="IPR032710">
    <property type="entry name" value="NTF2-like_dom_sf"/>
</dbReference>
<proteinExistence type="predicted"/>
<evidence type="ECO:0000313" key="5">
    <source>
        <dbReference type="Proteomes" id="UP001501490"/>
    </source>
</evidence>
<dbReference type="EMBL" id="BAABAB010000009">
    <property type="protein sequence ID" value="GAA3612502.1"/>
    <property type="molecule type" value="Genomic_DNA"/>
</dbReference>
<keyword evidence="5" id="KW-1185">Reference proteome</keyword>
<evidence type="ECO:0000259" key="3">
    <source>
        <dbReference type="Pfam" id="PF14534"/>
    </source>
</evidence>